<protein>
    <recommendedName>
        <fullName evidence="4">DUF2071 domain-containing protein</fullName>
    </recommendedName>
</protein>
<dbReference type="SUPFAM" id="SSF160104">
    <property type="entry name" value="Acetoacetate decarboxylase-like"/>
    <property type="match status" value="1"/>
</dbReference>
<sequence>METPARATPGAATVPPGETLSPVPPPMPGPALLRQSWVDVAFVHWPVDPAAVAPLLPAGTRPDTLDGATYAGLVAFRVTSSLVAGTAPTGAFDEVNVRLYSVDDHGRRGTVFLTMDADSVPVVASARAVTGLPYIWSDLSLKRGPHGRRAGVVRRRFPGTARGSWSLSVGEALDEHGALERFLTARWGLHARHLGRTRWLRISHRPWPLHRAELLHHDGDLLAAAGVEPVTREPASVLWSPGVSCFLLPITP</sequence>
<comment type="caution">
    <text evidence="2">The sequence shown here is derived from an EMBL/GenBank/DDBJ whole genome shotgun (WGS) entry which is preliminary data.</text>
</comment>
<evidence type="ECO:0000313" key="3">
    <source>
        <dbReference type="Proteomes" id="UP000654947"/>
    </source>
</evidence>
<keyword evidence="3" id="KW-1185">Reference proteome</keyword>
<dbReference type="InterPro" id="IPR018644">
    <property type="entry name" value="DUF2071"/>
</dbReference>
<dbReference type="Gene3D" id="2.40.400.10">
    <property type="entry name" value="Acetoacetate decarboxylase-like"/>
    <property type="match status" value="1"/>
</dbReference>
<dbReference type="Proteomes" id="UP000654947">
    <property type="component" value="Unassembled WGS sequence"/>
</dbReference>
<dbReference type="AlphaFoldDB" id="A0A918XAL4"/>
<dbReference type="InterPro" id="IPR023375">
    <property type="entry name" value="ADC_dom_sf"/>
</dbReference>
<evidence type="ECO:0000256" key="1">
    <source>
        <dbReference type="SAM" id="MobiDB-lite"/>
    </source>
</evidence>
<accession>A0A918XAL4</accession>
<dbReference type="Pfam" id="PF09844">
    <property type="entry name" value="DUF2071"/>
    <property type="match status" value="1"/>
</dbReference>
<name>A0A918XAL4_9ACTN</name>
<feature type="region of interest" description="Disordered" evidence="1">
    <location>
        <begin position="1"/>
        <end position="27"/>
    </location>
</feature>
<dbReference type="EMBL" id="BMXL01000005">
    <property type="protein sequence ID" value="GHD21739.1"/>
    <property type="molecule type" value="Genomic_DNA"/>
</dbReference>
<proteinExistence type="predicted"/>
<dbReference type="PANTHER" id="PTHR39186:SF1">
    <property type="entry name" value="DUF2071 DOMAIN-CONTAINING PROTEIN"/>
    <property type="match status" value="1"/>
</dbReference>
<dbReference type="PANTHER" id="PTHR39186">
    <property type="entry name" value="DUF2071 FAMILY PROTEIN"/>
    <property type="match status" value="1"/>
</dbReference>
<dbReference type="RefSeq" id="WP_373295701.1">
    <property type="nucleotide sequence ID" value="NZ_BMXL01000005.1"/>
</dbReference>
<gene>
    <name evidence="2" type="ORF">GCM10007147_15510</name>
</gene>
<evidence type="ECO:0000313" key="2">
    <source>
        <dbReference type="EMBL" id="GHD21739.1"/>
    </source>
</evidence>
<organism evidence="2 3">
    <name type="scientific">Nocardiopsis kunsanensis</name>
    <dbReference type="NCBI Taxonomy" id="141693"/>
    <lineage>
        <taxon>Bacteria</taxon>
        <taxon>Bacillati</taxon>
        <taxon>Actinomycetota</taxon>
        <taxon>Actinomycetes</taxon>
        <taxon>Streptosporangiales</taxon>
        <taxon>Nocardiopsidaceae</taxon>
        <taxon>Nocardiopsis</taxon>
    </lineage>
</organism>
<reference evidence="2 3" key="1">
    <citation type="journal article" date="2014" name="Int. J. Syst. Evol. Microbiol.">
        <title>Complete genome sequence of Corynebacterium casei LMG S-19264T (=DSM 44701T), isolated from a smear-ripened cheese.</title>
        <authorList>
            <consortium name="US DOE Joint Genome Institute (JGI-PGF)"/>
            <person name="Walter F."/>
            <person name="Albersmeier A."/>
            <person name="Kalinowski J."/>
            <person name="Ruckert C."/>
        </authorList>
    </citation>
    <scope>NUCLEOTIDE SEQUENCE [LARGE SCALE GENOMIC DNA]</scope>
    <source>
        <strain evidence="2 3">KCTC 19473</strain>
    </source>
</reference>
<evidence type="ECO:0008006" key="4">
    <source>
        <dbReference type="Google" id="ProtNLM"/>
    </source>
</evidence>